<keyword evidence="3" id="KW-1185">Reference proteome</keyword>
<dbReference type="EMBL" id="KK100893">
    <property type="protein sequence ID" value="KIZ03213.1"/>
    <property type="molecule type" value="Genomic_DNA"/>
</dbReference>
<dbReference type="Proteomes" id="UP000054498">
    <property type="component" value="Unassembled WGS sequence"/>
</dbReference>
<organism evidence="2 3">
    <name type="scientific">Monoraphidium neglectum</name>
    <dbReference type="NCBI Taxonomy" id="145388"/>
    <lineage>
        <taxon>Eukaryota</taxon>
        <taxon>Viridiplantae</taxon>
        <taxon>Chlorophyta</taxon>
        <taxon>core chlorophytes</taxon>
        <taxon>Chlorophyceae</taxon>
        <taxon>CS clade</taxon>
        <taxon>Sphaeropleales</taxon>
        <taxon>Selenastraceae</taxon>
        <taxon>Monoraphidium</taxon>
    </lineage>
</organism>
<sequence length="469" mass="49339">MPEIFAAPSLEALEGVIIRNARDFNHDHVAASIARLASLMGAETGADQSVGRPREGPARKRELAQAQRLLSGLCSALLRFPATVSARQITTGLRTLALLAPQDSEDLSLQLCKLLVAGDGRRMEAAEGMEAVLIAWALVKLPNGVPEPAAAYTEALVAEADGPKRGGGGGDAAAGPSDPTDTEQRDAIYRRLWQLLAIAAVRLAPSMERGLGTMLWSFGRAHQDQDGRLAEALATRAADTAPFLMARDLVPMTFAYAQHHVRRQRGVEAQWRQQLADLQGLHGPSGARAIERLRAVLPRAVKNLLPELLSWQLAALLASLRLAGISDPELIQMALPQVVDAAKHYGSTSHLAPRPWNVSWQHLSQLAVGCLPLGVKAADLAVAGSAVDTDATGESLDGGGGFDAAGHNDEEQAREDELAAALTTAAAAAAKGGAAAAPQSHAAARAAISAVAAAAQRLMQREQERSSRC</sequence>
<reference evidence="2 3" key="1">
    <citation type="journal article" date="2013" name="BMC Genomics">
        <title>Reconstruction of the lipid metabolism for the microalga Monoraphidium neglectum from its genome sequence reveals characteristics suitable for biofuel production.</title>
        <authorList>
            <person name="Bogen C."/>
            <person name="Al-Dilaimi A."/>
            <person name="Albersmeier A."/>
            <person name="Wichmann J."/>
            <person name="Grundmann M."/>
            <person name="Rupp O."/>
            <person name="Lauersen K.J."/>
            <person name="Blifernez-Klassen O."/>
            <person name="Kalinowski J."/>
            <person name="Goesmann A."/>
            <person name="Mussgnug J.H."/>
            <person name="Kruse O."/>
        </authorList>
    </citation>
    <scope>NUCLEOTIDE SEQUENCE [LARGE SCALE GENOMIC DNA]</scope>
    <source>
        <strain evidence="2 3">SAG 48.87</strain>
    </source>
</reference>
<feature type="region of interest" description="Disordered" evidence="1">
    <location>
        <begin position="162"/>
        <end position="182"/>
    </location>
</feature>
<dbReference type="GeneID" id="25737627"/>
<name>A0A0D2JX75_9CHLO</name>
<accession>A0A0D2JX75</accession>
<dbReference type="OrthoDB" id="10677122at2759"/>
<dbReference type="AlphaFoldDB" id="A0A0D2JX75"/>
<dbReference type="RefSeq" id="XP_013902232.1">
    <property type="nucleotide sequence ID" value="XM_014046778.1"/>
</dbReference>
<protein>
    <submittedName>
        <fullName evidence="2">Uncharacterized protein</fullName>
    </submittedName>
</protein>
<evidence type="ECO:0000313" key="2">
    <source>
        <dbReference type="EMBL" id="KIZ03213.1"/>
    </source>
</evidence>
<gene>
    <name evidence="2" type="ORF">MNEG_4750</name>
</gene>
<evidence type="ECO:0000256" key="1">
    <source>
        <dbReference type="SAM" id="MobiDB-lite"/>
    </source>
</evidence>
<dbReference type="KEGG" id="mng:MNEG_4750"/>
<feature type="region of interest" description="Disordered" evidence="1">
    <location>
        <begin position="392"/>
        <end position="412"/>
    </location>
</feature>
<evidence type="ECO:0000313" key="3">
    <source>
        <dbReference type="Proteomes" id="UP000054498"/>
    </source>
</evidence>
<proteinExistence type="predicted"/>